<name>A0A1V9XXH7_9ACAR</name>
<dbReference type="FunFam" id="3.40.50.300:FF:000692">
    <property type="entry name" value="Guanine nucleotide-binding protein subunit alpha"/>
    <property type="match status" value="1"/>
</dbReference>
<dbReference type="CDD" id="cd00066">
    <property type="entry name" value="G-alpha"/>
    <property type="match status" value="1"/>
</dbReference>
<evidence type="ECO:0000313" key="9">
    <source>
        <dbReference type="Proteomes" id="UP000192247"/>
    </source>
</evidence>
<dbReference type="InParanoid" id="A0A1V9XXH7"/>
<dbReference type="GO" id="GO:0031683">
    <property type="term" value="F:G-protein beta/gamma-subunit complex binding"/>
    <property type="evidence" value="ECO:0007669"/>
    <property type="project" value="InterPro"/>
</dbReference>
<evidence type="ECO:0000256" key="6">
    <source>
        <dbReference type="PIRSR" id="PIRSR601019-2"/>
    </source>
</evidence>
<proteinExistence type="predicted"/>
<dbReference type="PRINTS" id="PR00318">
    <property type="entry name" value="GPROTEINA"/>
</dbReference>
<gene>
    <name evidence="8" type="ORF">BIW11_00344</name>
</gene>
<dbReference type="Pfam" id="PF00503">
    <property type="entry name" value="G-alpha"/>
    <property type="match status" value="1"/>
</dbReference>
<feature type="binding site" evidence="6">
    <location>
        <position position="15"/>
    </location>
    <ligand>
        <name>Mg(2+)</name>
        <dbReference type="ChEBI" id="CHEBI:18420"/>
    </ligand>
</feature>
<dbReference type="GO" id="GO:0046872">
    <property type="term" value="F:metal ion binding"/>
    <property type="evidence" value="ECO:0007669"/>
    <property type="project" value="UniProtKB-KW"/>
</dbReference>
<dbReference type="SUPFAM" id="SSF47895">
    <property type="entry name" value="Transducin (alpha subunit), insertion domain"/>
    <property type="match status" value="1"/>
</dbReference>
<dbReference type="Proteomes" id="UP000192247">
    <property type="component" value="Unassembled WGS sequence"/>
</dbReference>
<dbReference type="STRING" id="418985.A0A1V9XXH7"/>
<evidence type="ECO:0000256" key="3">
    <source>
        <dbReference type="ARBA" id="ARBA00023134"/>
    </source>
</evidence>
<keyword evidence="6" id="KW-0460">Magnesium</keyword>
<dbReference type="PANTHER" id="PTHR10218:SF243">
    <property type="entry name" value="GUANINE NUCLEOTIDE-BINDING PROTEIN ALPHA-7 SUBUNIT"/>
    <property type="match status" value="1"/>
</dbReference>
<feature type="binding site" evidence="5">
    <location>
        <begin position="188"/>
        <end position="192"/>
    </location>
    <ligand>
        <name>GTP</name>
        <dbReference type="ChEBI" id="CHEBI:37565"/>
    </ligand>
</feature>
<dbReference type="OrthoDB" id="5817230at2759"/>
<reference evidence="8 9" key="1">
    <citation type="journal article" date="2017" name="Gigascience">
        <title>Draft genome of the honey bee ectoparasitic mite, Tropilaelaps mercedesae, is shaped by the parasitic life history.</title>
        <authorList>
            <person name="Dong X."/>
            <person name="Armstrong S.D."/>
            <person name="Xia D."/>
            <person name="Makepeace B.L."/>
            <person name="Darby A.C."/>
            <person name="Kadowaki T."/>
        </authorList>
    </citation>
    <scope>NUCLEOTIDE SEQUENCE [LARGE SCALE GENOMIC DNA]</scope>
    <source>
        <strain evidence="8">Wuxi-XJTLU</strain>
    </source>
</reference>
<feature type="binding site" evidence="6">
    <location>
        <position position="168"/>
    </location>
    <ligand>
        <name>Mg(2+)</name>
        <dbReference type="ChEBI" id="CHEBI:18420"/>
    </ligand>
</feature>
<dbReference type="PROSITE" id="PS51882">
    <property type="entry name" value="G_ALPHA"/>
    <property type="match status" value="1"/>
</dbReference>
<dbReference type="InterPro" id="IPR027417">
    <property type="entry name" value="P-loop_NTPase"/>
</dbReference>
<dbReference type="Gene3D" id="1.10.400.10">
    <property type="entry name" value="GI Alpha 1, domain 2-like"/>
    <property type="match status" value="1"/>
</dbReference>
<dbReference type="GO" id="GO:0001664">
    <property type="term" value="F:G protein-coupled receptor binding"/>
    <property type="evidence" value="ECO:0007669"/>
    <property type="project" value="TreeGrafter"/>
</dbReference>
<dbReference type="SMART" id="SM00275">
    <property type="entry name" value="G_alpha"/>
    <property type="match status" value="1"/>
</dbReference>
<evidence type="ECO:0000256" key="4">
    <source>
        <dbReference type="ARBA" id="ARBA00023224"/>
    </source>
</evidence>
<keyword evidence="9" id="KW-1185">Reference proteome</keyword>
<feature type="binding site" evidence="5">
    <location>
        <position position="306"/>
    </location>
    <ligand>
        <name>GTP</name>
        <dbReference type="ChEBI" id="CHEBI:37565"/>
    </ligand>
</feature>
<dbReference type="GO" id="GO:0005834">
    <property type="term" value="C:heterotrimeric G-protein complex"/>
    <property type="evidence" value="ECO:0007669"/>
    <property type="project" value="TreeGrafter"/>
</dbReference>
<feature type="binding site" evidence="5">
    <location>
        <begin position="250"/>
        <end position="253"/>
    </location>
    <ligand>
        <name>GTP</name>
        <dbReference type="ChEBI" id="CHEBI:37565"/>
    </ligand>
</feature>
<dbReference type="GO" id="GO:0003924">
    <property type="term" value="F:GTPase activity"/>
    <property type="evidence" value="ECO:0007669"/>
    <property type="project" value="InterPro"/>
</dbReference>
<sequence>ETKFLLLGPPDVGKTTFMKQMRIINTAGYEEDLCAHVRSVFQDLVRSMQTIIRAMDLLGIPYQNPANIECAMIVSSVRLTDITTGEYGERNCIVDELNPMTKTVALPCNLAEALRRLWDDDGIQECYGRRIEYGLAEGSQHFVTNIGRITMPGYVPSQEDYLCIKTPSKGISEYSMIIDNEFPSRIVDVGEQKSETKKWIHCFEEVSGVIFMVSLSDYDNLEKMEESRKLFQLIASSNWFTESHILLLLNKKDVLEEKVGHGLPFGHFHPDFRGISTDAPSCREHIRRMFAQLEPDRPVYFFFTCATDTEDIKYVLPTLREIASVKTGVRSREPSDAASSTSAMAAVAAAMNGVSTAAAVGAIASPGPALVCAPTVVSTTTTPVTRHNHPSPPATPRTPQQVMPVLQLPTSGPQLSAQHQHGVVVSAAPPHRHRPGAISGSVRPLYIYRGFAHGAGGQ</sequence>
<evidence type="ECO:0000256" key="2">
    <source>
        <dbReference type="ARBA" id="ARBA00022741"/>
    </source>
</evidence>
<evidence type="ECO:0000256" key="7">
    <source>
        <dbReference type="SAM" id="MobiDB-lite"/>
    </source>
</evidence>
<dbReference type="GO" id="GO:0007188">
    <property type="term" value="P:adenylate cyclase-modulating G protein-coupled receptor signaling pathway"/>
    <property type="evidence" value="ECO:0007669"/>
    <property type="project" value="TreeGrafter"/>
</dbReference>
<dbReference type="PANTHER" id="PTHR10218">
    <property type="entry name" value="GTP-BINDING PROTEIN ALPHA SUBUNIT"/>
    <property type="match status" value="1"/>
</dbReference>
<evidence type="ECO:0000256" key="5">
    <source>
        <dbReference type="PIRSR" id="PIRSR601019-1"/>
    </source>
</evidence>
<evidence type="ECO:0000313" key="8">
    <source>
        <dbReference type="EMBL" id="OQR78206.1"/>
    </source>
</evidence>
<feature type="region of interest" description="Disordered" evidence="7">
    <location>
        <begin position="381"/>
        <end position="400"/>
    </location>
</feature>
<accession>A0A1V9XXH7</accession>
<dbReference type="GO" id="GO:0005737">
    <property type="term" value="C:cytoplasm"/>
    <property type="evidence" value="ECO:0007669"/>
    <property type="project" value="TreeGrafter"/>
</dbReference>
<dbReference type="EMBL" id="MNPL01002517">
    <property type="protein sequence ID" value="OQR78206.1"/>
    <property type="molecule type" value="Genomic_DNA"/>
</dbReference>
<keyword evidence="1 6" id="KW-0479">Metal-binding</keyword>
<dbReference type="AlphaFoldDB" id="A0A1V9XXH7"/>
<dbReference type="Gene3D" id="3.40.50.300">
    <property type="entry name" value="P-loop containing nucleotide triphosphate hydrolases"/>
    <property type="match status" value="1"/>
</dbReference>
<keyword evidence="3 5" id="KW-0342">GTP-binding</keyword>
<dbReference type="InterPro" id="IPR011025">
    <property type="entry name" value="GproteinA_insert"/>
</dbReference>
<protein>
    <submittedName>
        <fullName evidence="8">Guanine nucleotide-binding protein subunit alpha-14-like</fullName>
    </submittedName>
</protein>
<comment type="caution">
    <text evidence="8">The sequence shown here is derived from an EMBL/GenBank/DDBJ whole genome shotgun (WGS) entry which is preliminary data.</text>
</comment>
<evidence type="ECO:0000256" key="1">
    <source>
        <dbReference type="ARBA" id="ARBA00022723"/>
    </source>
</evidence>
<organism evidence="8 9">
    <name type="scientific">Tropilaelaps mercedesae</name>
    <dbReference type="NCBI Taxonomy" id="418985"/>
    <lineage>
        <taxon>Eukaryota</taxon>
        <taxon>Metazoa</taxon>
        <taxon>Ecdysozoa</taxon>
        <taxon>Arthropoda</taxon>
        <taxon>Chelicerata</taxon>
        <taxon>Arachnida</taxon>
        <taxon>Acari</taxon>
        <taxon>Parasitiformes</taxon>
        <taxon>Mesostigmata</taxon>
        <taxon>Gamasina</taxon>
        <taxon>Dermanyssoidea</taxon>
        <taxon>Laelapidae</taxon>
        <taxon>Tropilaelaps</taxon>
    </lineage>
</organism>
<keyword evidence="2 5" id="KW-0547">Nucleotide-binding</keyword>
<keyword evidence="4" id="KW-0807">Transducer</keyword>
<dbReference type="InterPro" id="IPR001019">
    <property type="entry name" value="Gprotein_alpha_su"/>
</dbReference>
<dbReference type="GO" id="GO:0005525">
    <property type="term" value="F:GTP binding"/>
    <property type="evidence" value="ECO:0007669"/>
    <property type="project" value="UniProtKB-KW"/>
</dbReference>
<feature type="non-terminal residue" evidence="8">
    <location>
        <position position="1"/>
    </location>
</feature>
<dbReference type="SUPFAM" id="SSF52540">
    <property type="entry name" value="P-loop containing nucleoside triphosphate hydrolases"/>
    <property type="match status" value="1"/>
</dbReference>